<organism evidence="1 2">
    <name type="scientific">Sphenostylis stenocarpa</name>
    <dbReference type="NCBI Taxonomy" id="92480"/>
    <lineage>
        <taxon>Eukaryota</taxon>
        <taxon>Viridiplantae</taxon>
        <taxon>Streptophyta</taxon>
        <taxon>Embryophyta</taxon>
        <taxon>Tracheophyta</taxon>
        <taxon>Spermatophyta</taxon>
        <taxon>Magnoliopsida</taxon>
        <taxon>eudicotyledons</taxon>
        <taxon>Gunneridae</taxon>
        <taxon>Pentapetalae</taxon>
        <taxon>rosids</taxon>
        <taxon>fabids</taxon>
        <taxon>Fabales</taxon>
        <taxon>Fabaceae</taxon>
        <taxon>Papilionoideae</taxon>
        <taxon>50 kb inversion clade</taxon>
        <taxon>NPAAA clade</taxon>
        <taxon>indigoferoid/millettioid clade</taxon>
        <taxon>Phaseoleae</taxon>
        <taxon>Sphenostylis</taxon>
    </lineage>
</organism>
<gene>
    <name evidence="1" type="ORF">AYBTSS11_LOCUS17582</name>
</gene>
<proteinExistence type="predicted"/>
<evidence type="ECO:0000313" key="1">
    <source>
        <dbReference type="EMBL" id="CAJ1958147.1"/>
    </source>
</evidence>
<dbReference type="Gramene" id="rna-AYBTSS11_LOCUS17582">
    <property type="protein sequence ID" value="CAJ1958147.1"/>
    <property type="gene ID" value="gene-AYBTSS11_LOCUS17582"/>
</dbReference>
<dbReference type="EMBL" id="OY731402">
    <property type="protein sequence ID" value="CAJ1958147.1"/>
    <property type="molecule type" value="Genomic_DNA"/>
</dbReference>
<name>A0AA86VR44_9FABA</name>
<sequence>MQTFKKDVCNLPACFGRARQFSWPYFWMKAMSLRSSAGLQGPLFTWVLSQHGALPFPMVKFDVMTE</sequence>
<keyword evidence="2" id="KW-1185">Reference proteome</keyword>
<reference evidence="1" key="1">
    <citation type="submission" date="2023-10" db="EMBL/GenBank/DDBJ databases">
        <authorList>
            <person name="Domelevo Entfellner J.-B."/>
        </authorList>
    </citation>
    <scope>NUCLEOTIDE SEQUENCE</scope>
</reference>
<dbReference type="AlphaFoldDB" id="A0AA86VR44"/>
<evidence type="ECO:0000313" key="2">
    <source>
        <dbReference type="Proteomes" id="UP001189624"/>
    </source>
</evidence>
<protein>
    <submittedName>
        <fullName evidence="1">Uncharacterized protein</fullName>
    </submittedName>
</protein>
<accession>A0AA86VR44</accession>
<dbReference type="Proteomes" id="UP001189624">
    <property type="component" value="Chromosome 5"/>
</dbReference>